<protein>
    <recommendedName>
        <fullName evidence="4">PknH-like extracellular domain-containing protein</fullName>
    </recommendedName>
</protein>
<gene>
    <name evidence="2" type="ORF">MB27_17060</name>
</gene>
<name>A0A0A6UJY2_ACTUT</name>
<evidence type="ECO:0008006" key="4">
    <source>
        <dbReference type="Google" id="ProtNLM"/>
    </source>
</evidence>
<dbReference type="OrthoDB" id="3294803at2"/>
<keyword evidence="3" id="KW-1185">Reference proteome</keyword>
<organism evidence="2 3">
    <name type="scientific">Actinoplanes utahensis</name>
    <dbReference type="NCBI Taxonomy" id="1869"/>
    <lineage>
        <taxon>Bacteria</taxon>
        <taxon>Bacillati</taxon>
        <taxon>Actinomycetota</taxon>
        <taxon>Actinomycetes</taxon>
        <taxon>Micromonosporales</taxon>
        <taxon>Micromonosporaceae</taxon>
        <taxon>Actinoplanes</taxon>
    </lineage>
</organism>
<comment type="caution">
    <text evidence="2">The sequence shown here is derived from an EMBL/GenBank/DDBJ whole genome shotgun (WGS) entry which is preliminary data.</text>
</comment>
<evidence type="ECO:0000313" key="3">
    <source>
        <dbReference type="Proteomes" id="UP000054537"/>
    </source>
</evidence>
<dbReference type="AlphaFoldDB" id="A0A0A6UJY2"/>
<feature type="chain" id="PRO_5002021758" description="PknH-like extracellular domain-containing protein" evidence="1">
    <location>
        <begin position="24"/>
        <end position="195"/>
    </location>
</feature>
<accession>A0A0A6UJY2</accession>
<reference evidence="2 3" key="1">
    <citation type="submission" date="2014-10" db="EMBL/GenBank/DDBJ databases">
        <title>Draft genome sequence of Actinoplanes utahensis NRRL 12052.</title>
        <authorList>
            <person name="Velasco-Bucheli B."/>
            <person name="del Cerro C."/>
            <person name="Hormigo D."/>
            <person name="Garcia J.L."/>
            <person name="Acebal C."/>
            <person name="Arroyo M."/>
            <person name="de la Mata I."/>
        </authorList>
    </citation>
    <scope>NUCLEOTIDE SEQUENCE [LARGE SCALE GENOMIC DNA]</scope>
    <source>
        <strain evidence="2 3">NRRL 12052</strain>
    </source>
</reference>
<evidence type="ECO:0000313" key="2">
    <source>
        <dbReference type="EMBL" id="KHD76420.1"/>
    </source>
</evidence>
<evidence type="ECO:0000256" key="1">
    <source>
        <dbReference type="SAM" id="SignalP"/>
    </source>
</evidence>
<sequence>MLVFRVFLAAVLALFTGVTAAYAAAGPPAAGIPDAAMIQPDDLGGARPYAADDESFPALRPPRPCGLAVRAPVADRAVSAVIDVDQGPEVVLEYVALHRPGGARDYLRDLRTALRTCDDDTWRLLVTAPDRLVLRWTRSWEHVGEQITHHTFVAIARTGPTIVLVADAGWETGDGDRDRAEKVLSRALPRAAVLR</sequence>
<dbReference type="EMBL" id="JRTT01000018">
    <property type="protein sequence ID" value="KHD76420.1"/>
    <property type="molecule type" value="Genomic_DNA"/>
</dbReference>
<keyword evidence="1" id="KW-0732">Signal</keyword>
<proteinExistence type="predicted"/>
<dbReference type="RefSeq" id="WP_043525584.1">
    <property type="nucleotide sequence ID" value="NZ_BAABKU010000014.1"/>
</dbReference>
<feature type="signal peptide" evidence="1">
    <location>
        <begin position="1"/>
        <end position="23"/>
    </location>
</feature>
<dbReference type="Proteomes" id="UP000054537">
    <property type="component" value="Unassembled WGS sequence"/>
</dbReference>